<organism evidence="2 3">
    <name type="scientific">Arachis hypogaea</name>
    <name type="common">Peanut</name>
    <dbReference type="NCBI Taxonomy" id="3818"/>
    <lineage>
        <taxon>Eukaryota</taxon>
        <taxon>Viridiplantae</taxon>
        <taxon>Streptophyta</taxon>
        <taxon>Embryophyta</taxon>
        <taxon>Tracheophyta</taxon>
        <taxon>Spermatophyta</taxon>
        <taxon>Magnoliopsida</taxon>
        <taxon>eudicotyledons</taxon>
        <taxon>Gunneridae</taxon>
        <taxon>Pentapetalae</taxon>
        <taxon>rosids</taxon>
        <taxon>fabids</taxon>
        <taxon>Fabales</taxon>
        <taxon>Fabaceae</taxon>
        <taxon>Papilionoideae</taxon>
        <taxon>50 kb inversion clade</taxon>
        <taxon>dalbergioids sensu lato</taxon>
        <taxon>Dalbergieae</taxon>
        <taxon>Pterocarpus clade</taxon>
        <taxon>Arachis</taxon>
    </lineage>
</organism>
<dbReference type="CDD" id="cd00303">
    <property type="entry name" value="retropepsin_like"/>
    <property type="match status" value="1"/>
</dbReference>
<feature type="compositionally biased region" description="Pro residues" evidence="1">
    <location>
        <begin position="148"/>
        <end position="162"/>
    </location>
</feature>
<proteinExistence type="predicted"/>
<feature type="region of interest" description="Disordered" evidence="1">
    <location>
        <begin position="124"/>
        <end position="165"/>
    </location>
</feature>
<dbReference type="AlphaFoldDB" id="A0A445CK05"/>
<evidence type="ECO:0000313" key="3">
    <source>
        <dbReference type="Proteomes" id="UP000289738"/>
    </source>
</evidence>
<dbReference type="EMBL" id="SDMP01000006">
    <property type="protein sequence ID" value="RYR51254.1"/>
    <property type="molecule type" value="Genomic_DNA"/>
</dbReference>
<keyword evidence="3" id="KW-1185">Reference proteome</keyword>
<evidence type="ECO:0000313" key="2">
    <source>
        <dbReference type="EMBL" id="RYR51254.1"/>
    </source>
</evidence>
<dbReference type="Gene3D" id="2.40.70.10">
    <property type="entry name" value="Acid Proteases"/>
    <property type="match status" value="1"/>
</dbReference>
<protein>
    <submittedName>
        <fullName evidence="2">Uncharacterized protein</fullName>
    </submittedName>
</protein>
<comment type="caution">
    <text evidence="2">The sequence shown here is derived from an EMBL/GenBank/DDBJ whole genome shotgun (WGS) entry which is preliminary data.</text>
</comment>
<feature type="compositionally biased region" description="Low complexity" evidence="1">
    <location>
        <begin position="124"/>
        <end position="147"/>
    </location>
</feature>
<sequence length="551" mass="62067">MSPNRFIAWNISSGSMISRRTNDWIWWPSIWRARPLLGFRCGRDSNLWLIGLPSPLPCKCNSGPRAYGLDDALLLDCFVGGLHPELKREVKARSPIYLLQAVSLAKLFDEKFLPHTQRWRSAVAQTQQPAARPTTALAPKPLTTVSPTQPPPQNPPLLPTLPKPNTLRKLTPMEIQFRREKGICFTYDERYSPSHKCASKHYFLIQTVEEVPTNRDSVIEIPEVDQILPVLAEDRVEPLHLSYNAMAGIPARRSIRFRGLVHGRDIRILIDGGSSDNFIHSALVRRLAVPVHHSPRFKVEVGNGALLQCEGEDHLLLISAFVLPIASEEMVLGDIWLETLDTHLVNYREKFITFMVGAEMVTLQGEKDANPAPAQFHQLRCLHITDEIMEMLCWVSEAFQNYRFGVEVIDVVDGGVGKRHNAFIGVNWCNTNLSHGHQRFEVIVVVVERGANVVLINHHVRLLLKKVVSLNILGLKVWEIELSIMAVKLTRRSIVSQGGFMGRIERPKPDTRTTSWFANLGNPFAPNPLPYTFVGACCILRASFSPHTTLS</sequence>
<gene>
    <name evidence="2" type="ORF">Ahy_A06g026281</name>
</gene>
<dbReference type="Proteomes" id="UP000289738">
    <property type="component" value="Chromosome A06"/>
</dbReference>
<dbReference type="InterPro" id="IPR021109">
    <property type="entry name" value="Peptidase_aspartic_dom_sf"/>
</dbReference>
<accession>A0A445CK05</accession>
<dbReference type="STRING" id="3818.A0A445CK05"/>
<evidence type="ECO:0000256" key="1">
    <source>
        <dbReference type="SAM" id="MobiDB-lite"/>
    </source>
</evidence>
<reference evidence="2 3" key="1">
    <citation type="submission" date="2019-01" db="EMBL/GenBank/DDBJ databases">
        <title>Sequencing of cultivated peanut Arachis hypogaea provides insights into genome evolution and oil improvement.</title>
        <authorList>
            <person name="Chen X."/>
        </authorList>
    </citation>
    <scope>NUCLEOTIDE SEQUENCE [LARGE SCALE GENOMIC DNA]</scope>
    <source>
        <strain evidence="3">cv. Fuhuasheng</strain>
        <tissue evidence="2">Leaves</tissue>
    </source>
</reference>
<name>A0A445CK05_ARAHY</name>